<evidence type="ECO:0000313" key="2">
    <source>
        <dbReference type="Proteomes" id="UP000499080"/>
    </source>
</evidence>
<comment type="caution">
    <text evidence="1">The sequence shown here is derived from an EMBL/GenBank/DDBJ whole genome shotgun (WGS) entry which is preliminary data.</text>
</comment>
<protein>
    <submittedName>
        <fullName evidence="1">Uncharacterized protein</fullName>
    </submittedName>
</protein>
<dbReference type="Proteomes" id="UP000499080">
    <property type="component" value="Unassembled WGS sequence"/>
</dbReference>
<gene>
    <name evidence="1" type="ORF">AVEN_255200_1</name>
</gene>
<sequence>MARDDYLRRVPDAFFWPEGSYGFSQEIGYSYQIYERLVGSLETDSEILNEKGFSESETIVGFADDLFIVAERINRAVGSGVTVGHIDELEKGLSGNDVVLKGGVNAGKLVEDSVSGGLGLPSDVVAGLNYDGLDLTKPRSKSCNKGKLLVSGGPGFCESRCCEGVWVKFESCSRGVVLGVEEWLARVVEVSRGGRRL</sequence>
<keyword evidence="2" id="KW-1185">Reference proteome</keyword>
<reference evidence="1 2" key="1">
    <citation type="journal article" date="2019" name="Sci. Rep.">
        <title>Orb-weaving spider Araneus ventricosus genome elucidates the spidroin gene catalogue.</title>
        <authorList>
            <person name="Kono N."/>
            <person name="Nakamura H."/>
            <person name="Ohtoshi R."/>
            <person name="Moran D.A.P."/>
            <person name="Shinohara A."/>
            <person name="Yoshida Y."/>
            <person name="Fujiwara M."/>
            <person name="Mori M."/>
            <person name="Tomita M."/>
            <person name="Arakawa K."/>
        </authorList>
    </citation>
    <scope>NUCLEOTIDE SEQUENCE [LARGE SCALE GENOMIC DNA]</scope>
</reference>
<name>A0A4Y2BC59_ARAVE</name>
<proteinExistence type="predicted"/>
<dbReference type="AlphaFoldDB" id="A0A4Y2BC59"/>
<evidence type="ECO:0000313" key="1">
    <source>
        <dbReference type="EMBL" id="GBL89059.1"/>
    </source>
</evidence>
<dbReference type="EMBL" id="BGPR01000063">
    <property type="protein sequence ID" value="GBL89059.1"/>
    <property type="molecule type" value="Genomic_DNA"/>
</dbReference>
<organism evidence="1 2">
    <name type="scientific">Araneus ventricosus</name>
    <name type="common">Orbweaver spider</name>
    <name type="synonym">Epeira ventricosa</name>
    <dbReference type="NCBI Taxonomy" id="182803"/>
    <lineage>
        <taxon>Eukaryota</taxon>
        <taxon>Metazoa</taxon>
        <taxon>Ecdysozoa</taxon>
        <taxon>Arthropoda</taxon>
        <taxon>Chelicerata</taxon>
        <taxon>Arachnida</taxon>
        <taxon>Araneae</taxon>
        <taxon>Araneomorphae</taxon>
        <taxon>Entelegynae</taxon>
        <taxon>Araneoidea</taxon>
        <taxon>Araneidae</taxon>
        <taxon>Araneus</taxon>
    </lineage>
</organism>
<accession>A0A4Y2BC59</accession>